<dbReference type="SUPFAM" id="SSF46626">
    <property type="entry name" value="Cytochrome c"/>
    <property type="match status" value="1"/>
</dbReference>
<dbReference type="GO" id="GO:0020037">
    <property type="term" value="F:heme binding"/>
    <property type="evidence" value="ECO:0007669"/>
    <property type="project" value="InterPro"/>
</dbReference>
<dbReference type="InterPro" id="IPR011444">
    <property type="entry name" value="DUF1549"/>
</dbReference>
<dbReference type="PANTHER" id="PTHR35889">
    <property type="entry name" value="CYCLOINULO-OLIGOSACCHARIDE FRUCTANOTRANSFERASE-RELATED"/>
    <property type="match status" value="1"/>
</dbReference>
<dbReference type="InterPro" id="IPR011429">
    <property type="entry name" value="Cyt_c_Planctomycete-type"/>
</dbReference>
<dbReference type="EMBL" id="CP036316">
    <property type="protein sequence ID" value="QDT65220.1"/>
    <property type="molecule type" value="Genomic_DNA"/>
</dbReference>
<keyword evidence="5" id="KW-1185">Reference proteome</keyword>
<evidence type="ECO:0000259" key="3">
    <source>
        <dbReference type="Pfam" id="PF07635"/>
    </source>
</evidence>
<feature type="domain" description="DUF1549" evidence="1">
    <location>
        <begin position="169"/>
        <end position="377"/>
    </location>
</feature>
<accession>A0A517TA19</accession>
<dbReference type="InterPro" id="IPR022655">
    <property type="entry name" value="DUF1553"/>
</dbReference>
<dbReference type="Pfam" id="PF07587">
    <property type="entry name" value="PSD1"/>
    <property type="match status" value="1"/>
</dbReference>
<evidence type="ECO:0000259" key="1">
    <source>
        <dbReference type="Pfam" id="PF07583"/>
    </source>
</evidence>
<dbReference type="RefSeq" id="WP_145263042.1">
    <property type="nucleotide sequence ID" value="NZ_CP036316.1"/>
</dbReference>
<evidence type="ECO:0000313" key="5">
    <source>
        <dbReference type="Proteomes" id="UP000319976"/>
    </source>
</evidence>
<dbReference type="OrthoDB" id="127107at2"/>
<gene>
    <name evidence="4" type="ORF">V22_24670</name>
</gene>
<dbReference type="Pfam" id="PF07635">
    <property type="entry name" value="PSCyt1"/>
    <property type="match status" value="1"/>
</dbReference>
<dbReference type="InterPro" id="IPR036909">
    <property type="entry name" value="Cyt_c-like_dom_sf"/>
</dbReference>
<evidence type="ECO:0000259" key="2">
    <source>
        <dbReference type="Pfam" id="PF07587"/>
    </source>
</evidence>
<protein>
    <submittedName>
        <fullName evidence="4">Planctomycete cytochrome C</fullName>
    </submittedName>
</protein>
<dbReference type="KEGG" id="chya:V22_24670"/>
<proteinExistence type="predicted"/>
<dbReference type="PANTHER" id="PTHR35889:SF3">
    <property type="entry name" value="F-BOX DOMAIN-CONTAINING PROTEIN"/>
    <property type="match status" value="1"/>
</dbReference>
<evidence type="ECO:0000313" key="4">
    <source>
        <dbReference type="EMBL" id="QDT65220.1"/>
    </source>
</evidence>
<organism evidence="4 5">
    <name type="scientific">Calycomorphotria hydatis</name>
    <dbReference type="NCBI Taxonomy" id="2528027"/>
    <lineage>
        <taxon>Bacteria</taxon>
        <taxon>Pseudomonadati</taxon>
        <taxon>Planctomycetota</taxon>
        <taxon>Planctomycetia</taxon>
        <taxon>Planctomycetales</taxon>
        <taxon>Planctomycetaceae</taxon>
        <taxon>Calycomorphotria</taxon>
    </lineage>
</organism>
<dbReference type="GO" id="GO:0009055">
    <property type="term" value="F:electron transfer activity"/>
    <property type="evidence" value="ECO:0007669"/>
    <property type="project" value="InterPro"/>
</dbReference>
<sequence length="975" mass="110491">MRNSKTQFIAYQGFSPLYCGMIIAFLLFTSGEIALGADDSAEVKLPEKILFNKHIRPIFTSHCTACHGGVKQAGEVSFVYRDSVLPPDGWVIEPGDPESSSLIGRINSDDPDEVMPPPEHGESLSALDIAILTEWVRQGAKWEDHWAFTRPEKQALPIVDEADWCRQGLDYYVRSRLEKEGIQPSPETAPERWLRRVSLDLIGLPPSLEERQSFLNKLKANNESAYTQVVDRLLNSPHFGERWASVWLDQVRYADSKGLGLDGRRNIWKYRDWVISAINSDLPYDEFTKKQIAGDLLPEPTIEDYIATAVHRLTQSNEEGGTDDEEFRIAAVLDRVSTTWQTWQGMTFGCVQCHSHPYEPFQHDEFYRFAAFFNNTSDTDLNEEWPVLQIPLDPNNYEDAGRLDKHISDLRTEIWREEFHLLNDSQAWSPLTNLSAYTNNATKVEVERNGNHDEFHTVGTISRNSDITLEAPLPESLSQLTAIRLTALPLDPQSAVPDSEWGFVMSHISAELLIPGIEEPQALNFERLIIDEPGPFYDPQESLNAKSNRGFSAYSRIHHPRQAALILKEPVLVPDGAQLRVTLKHRVYLLASFALITKRGHLAVSNDQRFLDLNSNQEFIAKRNQLKELQQQRKVLKSTAVPVLRERPEHLGRPMHVFIRGLFLTKGDEVTPGTPASLPPLPDGISHDRLALANWLVSPENPLTARVAVNRVWARLFGTGIVATEEDFGSSGEAPSHPELLDYLAWRFQHELDWSTKKLLKELVLSSTYRQSGKVRPELLERDSENRLLARGPRYRLSAETVRDQALAVSGLLNHNMFGPPVHPPIPDGVWQPFQSSDKWNTPEEGEADRYRRSIYTYVKRSIPYPMFASFDAPSREFCTPRRLRSNTPLQALMTLNDATFAECASALAGRMQEAAATPREQIQHGFLLVTCREPRDEELNQLESLFESTTSDQPTAKLTIVASVLLNLDEFLMK</sequence>
<dbReference type="Pfam" id="PF07583">
    <property type="entry name" value="PSCyt2"/>
    <property type="match status" value="1"/>
</dbReference>
<reference evidence="4 5" key="1">
    <citation type="submission" date="2019-02" db="EMBL/GenBank/DDBJ databases">
        <title>Deep-cultivation of Planctomycetes and their phenomic and genomic characterization uncovers novel biology.</title>
        <authorList>
            <person name="Wiegand S."/>
            <person name="Jogler M."/>
            <person name="Boedeker C."/>
            <person name="Pinto D."/>
            <person name="Vollmers J."/>
            <person name="Rivas-Marin E."/>
            <person name="Kohn T."/>
            <person name="Peeters S.H."/>
            <person name="Heuer A."/>
            <person name="Rast P."/>
            <person name="Oberbeckmann S."/>
            <person name="Bunk B."/>
            <person name="Jeske O."/>
            <person name="Meyerdierks A."/>
            <person name="Storesund J.E."/>
            <person name="Kallscheuer N."/>
            <person name="Luecker S."/>
            <person name="Lage O.M."/>
            <person name="Pohl T."/>
            <person name="Merkel B.J."/>
            <person name="Hornburger P."/>
            <person name="Mueller R.-W."/>
            <person name="Bruemmer F."/>
            <person name="Labrenz M."/>
            <person name="Spormann A.M."/>
            <person name="Op den Camp H."/>
            <person name="Overmann J."/>
            <person name="Amann R."/>
            <person name="Jetten M.S.M."/>
            <person name="Mascher T."/>
            <person name="Medema M.H."/>
            <person name="Devos D.P."/>
            <person name="Kaster A.-K."/>
            <person name="Ovreas L."/>
            <person name="Rohde M."/>
            <person name="Galperin M.Y."/>
            <person name="Jogler C."/>
        </authorList>
    </citation>
    <scope>NUCLEOTIDE SEQUENCE [LARGE SCALE GENOMIC DNA]</scope>
    <source>
        <strain evidence="4 5">V22</strain>
    </source>
</reference>
<feature type="domain" description="Cytochrome C Planctomycete-type" evidence="3">
    <location>
        <begin position="63"/>
        <end position="119"/>
    </location>
</feature>
<dbReference type="Proteomes" id="UP000319976">
    <property type="component" value="Chromosome"/>
</dbReference>
<dbReference type="AlphaFoldDB" id="A0A517TA19"/>
<feature type="domain" description="DUF1553" evidence="2">
    <location>
        <begin position="688"/>
        <end position="946"/>
    </location>
</feature>
<name>A0A517TA19_9PLAN</name>